<name>A0A642V4Z8_9ASCO</name>
<feature type="compositionally biased region" description="Basic and acidic residues" evidence="1">
    <location>
        <begin position="58"/>
        <end position="79"/>
    </location>
</feature>
<evidence type="ECO:0008006" key="4">
    <source>
        <dbReference type="Google" id="ProtNLM"/>
    </source>
</evidence>
<dbReference type="GO" id="GO:0005634">
    <property type="term" value="C:nucleus"/>
    <property type="evidence" value="ECO:0007669"/>
    <property type="project" value="TreeGrafter"/>
</dbReference>
<feature type="compositionally biased region" description="Basic and acidic residues" evidence="1">
    <location>
        <begin position="228"/>
        <end position="246"/>
    </location>
</feature>
<evidence type="ECO:0000256" key="1">
    <source>
        <dbReference type="SAM" id="MobiDB-lite"/>
    </source>
</evidence>
<protein>
    <recommendedName>
        <fullName evidence="4">Mitotic checkpoint regulator, MAD2B-interacting-domain-containing protein</fullName>
    </recommendedName>
</protein>
<dbReference type="EMBL" id="SWFS01000209">
    <property type="protein sequence ID" value="KAA8914139.1"/>
    <property type="molecule type" value="Genomic_DNA"/>
</dbReference>
<sequence>MGGLVDYSSESSGSDDEKDTQKQVGSKGLNLPPPKRSGGGLDLPAPKNRKKTGPRTIVLEKEKKDVEDTRQDAAKDSEPVKSGGGIGSFLPAPKGRIAKREIPGSAQEDKEDSSRSSSSSISAPVSRQNRVLGGGLKPTFDGEVAMDAEQPRLPVAVPVAVKERKMVPASVLARRAKYGDSAPSPKKPQQSESAPRPDSDDHKPKKAMPNLFSFGSQAASTGPAEPMESNKEYEPIMLEKEQRADTNEQEITGSERKPDASGGLQALAADSGISVKDIERLEGRRRRTMKDEPVNVVDFSVDEFYQTNEDLRQKGLLEESKRPIQAVGSGRHQLRSLVESAQQNREGLEDMFTKNRRTKAEAGSKYGF</sequence>
<feature type="region of interest" description="Disordered" evidence="1">
    <location>
        <begin position="172"/>
        <end position="268"/>
    </location>
</feature>
<dbReference type="Pfam" id="PF10253">
    <property type="entry name" value="PRCC"/>
    <property type="match status" value="1"/>
</dbReference>
<feature type="region of interest" description="Disordered" evidence="1">
    <location>
        <begin position="1"/>
        <end position="149"/>
    </location>
</feature>
<evidence type="ECO:0000313" key="2">
    <source>
        <dbReference type="EMBL" id="KAA8914139.1"/>
    </source>
</evidence>
<reference evidence="2" key="1">
    <citation type="journal article" date="2019" name="G3 (Bethesda)">
        <title>Genome Assemblies of Two Rare Opportunistic Yeast Pathogens: Diutina rugosa (syn. Candida rugosa) and Trichomonascus ciferrii (syn. Candida ciferrii).</title>
        <authorList>
            <person name="Mixao V."/>
            <person name="Saus E."/>
            <person name="Hansen A.P."/>
            <person name="Lass-Florl C."/>
            <person name="Gabaldon T."/>
        </authorList>
    </citation>
    <scope>NUCLEOTIDE SEQUENCE</scope>
    <source>
        <strain evidence="2">CBS 4856</strain>
    </source>
</reference>
<dbReference type="PANTHER" id="PTHR13621:SF2">
    <property type="entry name" value="PROLINE-RICH PROTEIN PRCC"/>
    <property type="match status" value="1"/>
</dbReference>
<dbReference type="AlphaFoldDB" id="A0A642V4Z8"/>
<proteinExistence type="predicted"/>
<dbReference type="VEuPathDB" id="FungiDB:TRICI_003036"/>
<feature type="compositionally biased region" description="Basic and acidic residues" evidence="1">
    <location>
        <begin position="346"/>
        <end position="362"/>
    </location>
</feature>
<comment type="caution">
    <text evidence="2">The sequence shown here is derived from an EMBL/GenBank/DDBJ whole genome shotgun (WGS) entry which is preliminary data.</text>
</comment>
<dbReference type="OrthoDB" id="4094452at2759"/>
<dbReference type="Proteomes" id="UP000761534">
    <property type="component" value="Unassembled WGS sequence"/>
</dbReference>
<dbReference type="PANTHER" id="PTHR13621">
    <property type="entry name" value="PROLINE-RICH PROTEIN PRCC"/>
    <property type="match status" value="1"/>
</dbReference>
<feature type="region of interest" description="Disordered" evidence="1">
    <location>
        <begin position="340"/>
        <end position="368"/>
    </location>
</feature>
<keyword evidence="3" id="KW-1185">Reference proteome</keyword>
<accession>A0A642V4Z8</accession>
<evidence type="ECO:0000313" key="3">
    <source>
        <dbReference type="Proteomes" id="UP000761534"/>
    </source>
</evidence>
<gene>
    <name evidence="2" type="ORF">TRICI_003036</name>
</gene>
<organism evidence="2 3">
    <name type="scientific">Trichomonascus ciferrii</name>
    <dbReference type="NCBI Taxonomy" id="44093"/>
    <lineage>
        <taxon>Eukaryota</taxon>
        <taxon>Fungi</taxon>
        <taxon>Dikarya</taxon>
        <taxon>Ascomycota</taxon>
        <taxon>Saccharomycotina</taxon>
        <taxon>Dipodascomycetes</taxon>
        <taxon>Dipodascales</taxon>
        <taxon>Trichomonascaceae</taxon>
        <taxon>Trichomonascus</taxon>
        <taxon>Trichomonascus ciferrii complex</taxon>
    </lineage>
</organism>
<dbReference type="InterPro" id="IPR018800">
    <property type="entry name" value="PRCC"/>
</dbReference>